<dbReference type="GeneID" id="5291017"/>
<evidence type="ECO:0000313" key="2">
    <source>
        <dbReference type="Proteomes" id="UP000001998"/>
    </source>
</evidence>
<dbReference type="Proteomes" id="UP000001998">
    <property type="component" value="Segment"/>
</dbReference>
<dbReference type="RefSeq" id="YP_001294892.1">
    <property type="nucleotide sequence ID" value="NC_009604.1"/>
</dbReference>
<evidence type="ECO:0000313" key="1">
    <source>
        <dbReference type="EMBL" id="ABR10589.1"/>
    </source>
</evidence>
<gene>
    <name evidence="1" type="ORF">BcepNY3gene54</name>
</gene>
<dbReference type="EMBL" id="EF602154">
    <property type="protein sequence ID" value="ABR10589.1"/>
    <property type="molecule type" value="Genomic_DNA"/>
</dbReference>
<sequence length="47" mass="5044">MTWAEFKAKMEARGVTDDTPIGYIDIGCGADVDVDFRDDGSVCVSDA</sequence>
<accession>A6N3G2</accession>
<proteinExistence type="predicted"/>
<dbReference type="KEGG" id="vg:5291017"/>
<keyword evidence="2" id="KW-1185">Reference proteome</keyword>
<protein>
    <submittedName>
        <fullName evidence="1">BcepNY3gp54</fullName>
    </submittedName>
</protein>
<reference evidence="1 2" key="1">
    <citation type="submission" date="2007-05" db="EMBL/GenBank/DDBJ databases">
        <title>Complete genomic sequence of phage BcepNY3, a new member of the Burkholderia phage Bcep781 family.</title>
        <authorList>
            <person name="Summer E.J."/>
            <person name="Orchard R.C."/>
            <person name="Attenhofer K."/>
            <person name="Coffey A."/>
            <person name="Gill J.J."/>
            <person name="Gonzalez C.F."/>
            <person name="Young R."/>
        </authorList>
    </citation>
    <scope>NUCLEOTIDE SEQUENCE [LARGE SCALE GENOMIC DNA]</scope>
</reference>
<name>A6N3G2_9CAUD</name>
<organism evidence="1 2">
    <name type="scientific">Burkholderia phage BcepNY3</name>
    <dbReference type="NCBI Taxonomy" id="2881397"/>
    <lineage>
        <taxon>Viruses</taxon>
        <taxon>Duplodnaviria</taxon>
        <taxon>Heunggongvirae</taxon>
        <taxon>Uroviricota</taxon>
        <taxon>Caudoviricetes</taxon>
        <taxon>Naesvirus</taxon>
        <taxon>Naesvirus bcepNY3</taxon>
    </lineage>
</organism>